<feature type="transmembrane region" description="Helical" evidence="1">
    <location>
        <begin position="26"/>
        <end position="44"/>
    </location>
</feature>
<sequence>MGEPSRWQSLKRTFNKFVSQYRETNLGFVALSVASVLFGINGFVSFSRHRLVLGGGAITCISLSLAYNYKIGRPFGIDITCTPTHIVDGERQPDTMSEQRGIAMIQDGELVLHSTVQLSRFTNEFELYLETSAEIEAELRTIPKSEHKYDPEENVLWCEEVNEFDFPLIIEVFPKRGVAEGGRYHKLKIVDQNSGRSLVGFDILNVGH</sequence>
<dbReference type="Proteomes" id="UP000291097">
    <property type="component" value="Unassembled WGS sequence"/>
</dbReference>
<dbReference type="AlphaFoldDB" id="A0A482Y7V3"/>
<comment type="caution">
    <text evidence="2">The sequence shown here is derived from an EMBL/GenBank/DDBJ whole genome shotgun (WGS) entry which is preliminary data.</text>
</comment>
<protein>
    <submittedName>
        <fullName evidence="2">Uncharacterized protein</fullName>
    </submittedName>
</protein>
<organism evidence="2 3">
    <name type="scientific">Natrinema hispanicum</name>
    <dbReference type="NCBI Taxonomy" id="392421"/>
    <lineage>
        <taxon>Archaea</taxon>
        <taxon>Methanobacteriati</taxon>
        <taxon>Methanobacteriota</taxon>
        <taxon>Stenosarchaea group</taxon>
        <taxon>Halobacteria</taxon>
        <taxon>Halobacteriales</taxon>
        <taxon>Natrialbaceae</taxon>
        <taxon>Natrinema</taxon>
    </lineage>
</organism>
<keyword evidence="1" id="KW-0812">Transmembrane</keyword>
<dbReference type="EMBL" id="SHMP01000010">
    <property type="protein sequence ID" value="RZV05208.1"/>
    <property type="molecule type" value="Genomic_DNA"/>
</dbReference>
<proteinExistence type="predicted"/>
<name>A0A482Y7V3_9EURY</name>
<keyword evidence="1" id="KW-0472">Membrane</keyword>
<feature type="transmembrane region" description="Helical" evidence="1">
    <location>
        <begin position="51"/>
        <end position="69"/>
    </location>
</feature>
<accession>A0A482Y7V3</accession>
<evidence type="ECO:0000313" key="3">
    <source>
        <dbReference type="Proteomes" id="UP000291097"/>
    </source>
</evidence>
<evidence type="ECO:0000256" key="1">
    <source>
        <dbReference type="SAM" id="Phobius"/>
    </source>
</evidence>
<gene>
    <name evidence="2" type="ORF">BDK88_4231</name>
</gene>
<evidence type="ECO:0000313" key="2">
    <source>
        <dbReference type="EMBL" id="RZV05208.1"/>
    </source>
</evidence>
<reference evidence="2 3" key="1">
    <citation type="submission" date="2019-02" db="EMBL/GenBank/DDBJ databases">
        <title>Genomic Encyclopedia of Archaeal and Bacterial Type Strains, Phase II (KMG-II): from individual species to whole genera.</title>
        <authorList>
            <person name="Goeker M."/>
        </authorList>
    </citation>
    <scope>NUCLEOTIDE SEQUENCE [LARGE SCALE GENOMIC DNA]</scope>
    <source>
        <strain evidence="2 3">DSM 18328</strain>
    </source>
</reference>
<keyword evidence="1" id="KW-1133">Transmembrane helix</keyword>